<name>A0A834WIA8_9FABA</name>
<feature type="compositionally biased region" description="Acidic residues" evidence="1">
    <location>
        <begin position="278"/>
        <end position="292"/>
    </location>
</feature>
<dbReference type="OrthoDB" id="1741593at2759"/>
<dbReference type="Pfam" id="PF13976">
    <property type="entry name" value="gag_pre-integrs"/>
    <property type="match status" value="1"/>
</dbReference>
<protein>
    <recommendedName>
        <fullName evidence="2">GAG-pre-integrase domain-containing protein</fullName>
    </recommendedName>
</protein>
<accession>A0A834WIA8</accession>
<reference evidence="3" key="1">
    <citation type="submission" date="2020-09" db="EMBL/GenBank/DDBJ databases">
        <title>Genome-Enabled Discovery of Anthraquinone Biosynthesis in Senna tora.</title>
        <authorList>
            <person name="Kang S.-H."/>
            <person name="Pandey R.P."/>
            <person name="Lee C.-M."/>
            <person name="Sim J.-S."/>
            <person name="Jeong J.-T."/>
            <person name="Choi B.-S."/>
            <person name="Jung M."/>
            <person name="Ginzburg D."/>
            <person name="Zhao K."/>
            <person name="Won S.Y."/>
            <person name="Oh T.-J."/>
            <person name="Yu Y."/>
            <person name="Kim N.-H."/>
            <person name="Lee O.R."/>
            <person name="Lee T.-H."/>
            <person name="Bashyal P."/>
            <person name="Kim T.-S."/>
            <person name="Lee W.-H."/>
            <person name="Kawkins C."/>
            <person name="Kim C.-K."/>
            <person name="Kim J.S."/>
            <person name="Ahn B.O."/>
            <person name="Rhee S.Y."/>
            <person name="Sohng J.K."/>
        </authorList>
    </citation>
    <scope>NUCLEOTIDE SEQUENCE</scope>
    <source>
        <tissue evidence="3">Leaf</tissue>
    </source>
</reference>
<keyword evidence="4" id="KW-1185">Reference proteome</keyword>
<feature type="compositionally biased region" description="Basic and acidic residues" evidence="1">
    <location>
        <begin position="268"/>
        <end position="277"/>
    </location>
</feature>
<evidence type="ECO:0000313" key="4">
    <source>
        <dbReference type="Proteomes" id="UP000634136"/>
    </source>
</evidence>
<gene>
    <name evidence="3" type="ORF">G2W53_025871</name>
</gene>
<evidence type="ECO:0000313" key="3">
    <source>
        <dbReference type="EMBL" id="KAF7820416.1"/>
    </source>
</evidence>
<organism evidence="3 4">
    <name type="scientific">Senna tora</name>
    <dbReference type="NCBI Taxonomy" id="362788"/>
    <lineage>
        <taxon>Eukaryota</taxon>
        <taxon>Viridiplantae</taxon>
        <taxon>Streptophyta</taxon>
        <taxon>Embryophyta</taxon>
        <taxon>Tracheophyta</taxon>
        <taxon>Spermatophyta</taxon>
        <taxon>Magnoliopsida</taxon>
        <taxon>eudicotyledons</taxon>
        <taxon>Gunneridae</taxon>
        <taxon>Pentapetalae</taxon>
        <taxon>rosids</taxon>
        <taxon>fabids</taxon>
        <taxon>Fabales</taxon>
        <taxon>Fabaceae</taxon>
        <taxon>Caesalpinioideae</taxon>
        <taxon>Cassia clade</taxon>
        <taxon>Senna</taxon>
    </lineage>
</organism>
<sequence>MLAKTNNRSETSRRLEEKRNDKMIKFCDHCQQNGRTRDACFKIIGYPEWFKELKEQRKKNGRKGNTANMVIETPIDMTKDKDTYDYASVMNALQERTKIDQKTKLTLVEGKLMDNLYILKHDLNSAWNTTKCLGVVESASSVNPRNDRNDCAQNSESLLSLWHQRLGHAPIDVLKRIDAINVKSELVLPKVCQVCHYSKQHLTEKRADISNSILIPETNNSNESESVLVQECHNEARHENVDQEELLPEARDLIIREDASDEEPLEQDIVHTQHEILPEVDESEDLREESNV</sequence>
<comment type="caution">
    <text evidence="3">The sequence shown here is derived from an EMBL/GenBank/DDBJ whole genome shotgun (WGS) entry which is preliminary data.</text>
</comment>
<dbReference type="InterPro" id="IPR025724">
    <property type="entry name" value="GAG-pre-integrase_dom"/>
</dbReference>
<evidence type="ECO:0000259" key="2">
    <source>
        <dbReference type="Pfam" id="PF13976"/>
    </source>
</evidence>
<evidence type="ECO:0000256" key="1">
    <source>
        <dbReference type="SAM" id="MobiDB-lite"/>
    </source>
</evidence>
<dbReference type="AlphaFoldDB" id="A0A834WIA8"/>
<feature type="region of interest" description="Disordered" evidence="1">
    <location>
        <begin position="256"/>
        <end position="292"/>
    </location>
</feature>
<dbReference type="EMBL" id="JAAIUW010000008">
    <property type="protein sequence ID" value="KAF7820416.1"/>
    <property type="molecule type" value="Genomic_DNA"/>
</dbReference>
<feature type="domain" description="GAG-pre-integrase" evidence="2">
    <location>
        <begin position="151"/>
        <end position="200"/>
    </location>
</feature>
<proteinExistence type="predicted"/>
<dbReference type="Proteomes" id="UP000634136">
    <property type="component" value="Unassembled WGS sequence"/>
</dbReference>